<keyword evidence="2" id="KW-1003">Cell membrane</keyword>
<feature type="transmembrane region" description="Helical" evidence="6">
    <location>
        <begin position="161"/>
        <end position="182"/>
    </location>
</feature>
<evidence type="ECO:0000313" key="7">
    <source>
        <dbReference type="EMBL" id="OKH16535.1"/>
    </source>
</evidence>
<feature type="transmembrane region" description="Helical" evidence="6">
    <location>
        <begin position="244"/>
        <end position="261"/>
    </location>
</feature>
<evidence type="ECO:0000256" key="1">
    <source>
        <dbReference type="ARBA" id="ARBA00004651"/>
    </source>
</evidence>
<dbReference type="NCBIfam" id="TIGR02454">
    <property type="entry name" value="ECF_T_CbiQ"/>
    <property type="match status" value="1"/>
</dbReference>
<keyword evidence="8" id="KW-1185">Reference proteome</keyword>
<dbReference type="Pfam" id="PF02361">
    <property type="entry name" value="CbiQ"/>
    <property type="match status" value="1"/>
</dbReference>
<dbReference type="AlphaFoldDB" id="A0A1U7H5I0"/>
<dbReference type="OrthoDB" id="9815246at2"/>
<dbReference type="PANTHER" id="PTHR43723:SF1">
    <property type="entry name" value="COBALT TRANSPORT PROTEIN CBIQ"/>
    <property type="match status" value="1"/>
</dbReference>
<dbReference type="CDD" id="cd16914">
    <property type="entry name" value="EcfT"/>
    <property type="match status" value="1"/>
</dbReference>
<dbReference type="PANTHER" id="PTHR43723">
    <property type="entry name" value="COBALT TRANSPORT PROTEIN CBIQ"/>
    <property type="match status" value="1"/>
</dbReference>
<gene>
    <name evidence="7" type="ORF">NIES592_02560</name>
</gene>
<feature type="transmembrane region" description="Helical" evidence="6">
    <location>
        <begin position="126"/>
        <end position="149"/>
    </location>
</feature>
<sequence>MKIQIDTLAYTNRLCWLPPEQKLLFASVLLIISAFGHSFIQIMIALWMTIWTVIYAKIPSKTYLKLIYVATFFWLTSLPALVINGIDISHLNLVEKDSIAGLNFSNYYLYLSHHGVVQSWAILTRALASLCCLYFIILTIPFTALLQTFRRIGCPVIITEILLLMYRFIFVLLSTASELWVAQQARGGYRTFATGMRSLALLIGQLLKRTIDNYRQVSLSLESRGFNGELRVWHPYRYHQSKRYIIEAIFGCVLLIALEWGQNAGMVTRI</sequence>
<proteinExistence type="predicted"/>
<dbReference type="GO" id="GO:0006824">
    <property type="term" value="P:cobalt ion transport"/>
    <property type="evidence" value="ECO:0007669"/>
    <property type="project" value="InterPro"/>
</dbReference>
<comment type="subcellular location">
    <subcellularLocation>
        <location evidence="1">Cell membrane</location>
        <topology evidence="1">Multi-pass membrane protein</topology>
    </subcellularLocation>
</comment>
<dbReference type="RefSeq" id="WP_073554822.1">
    <property type="nucleotide sequence ID" value="NZ_MRCA01000001.1"/>
</dbReference>
<keyword evidence="4 6" id="KW-1133">Transmembrane helix</keyword>
<evidence type="ECO:0000256" key="2">
    <source>
        <dbReference type="ARBA" id="ARBA00022475"/>
    </source>
</evidence>
<feature type="transmembrane region" description="Helical" evidence="6">
    <location>
        <begin position="66"/>
        <end position="86"/>
    </location>
</feature>
<comment type="caution">
    <text evidence="7">The sequence shown here is derived from an EMBL/GenBank/DDBJ whole genome shotgun (WGS) entry which is preliminary data.</text>
</comment>
<evidence type="ECO:0000256" key="4">
    <source>
        <dbReference type="ARBA" id="ARBA00022989"/>
    </source>
</evidence>
<protein>
    <submittedName>
        <fullName evidence="7">Cobalt ECF transporter T component CbiQ</fullName>
    </submittedName>
</protein>
<organism evidence="7 8">
    <name type="scientific">Fischerella major NIES-592</name>
    <dbReference type="NCBI Taxonomy" id="210994"/>
    <lineage>
        <taxon>Bacteria</taxon>
        <taxon>Bacillati</taxon>
        <taxon>Cyanobacteriota</taxon>
        <taxon>Cyanophyceae</taxon>
        <taxon>Nostocales</taxon>
        <taxon>Hapalosiphonaceae</taxon>
        <taxon>Fischerella</taxon>
    </lineage>
</organism>
<evidence type="ECO:0000313" key="8">
    <source>
        <dbReference type="Proteomes" id="UP000186391"/>
    </source>
</evidence>
<reference evidence="7 8" key="1">
    <citation type="submission" date="2016-11" db="EMBL/GenBank/DDBJ databases">
        <title>Draft Genome Sequences of Nine Cyanobacterial Strains from Diverse Habitats.</title>
        <authorList>
            <person name="Zhu T."/>
            <person name="Hou S."/>
            <person name="Lu X."/>
            <person name="Hess W.R."/>
        </authorList>
    </citation>
    <scope>NUCLEOTIDE SEQUENCE [LARGE SCALE GENOMIC DNA]</scope>
    <source>
        <strain evidence="7 8">NIES-592</strain>
    </source>
</reference>
<name>A0A1U7H5I0_9CYAN</name>
<dbReference type="InterPro" id="IPR003339">
    <property type="entry name" value="ABC/ECF_trnsptr_transmembrane"/>
</dbReference>
<feature type="transmembrane region" description="Helical" evidence="6">
    <location>
        <begin position="23"/>
        <end position="54"/>
    </location>
</feature>
<dbReference type="EMBL" id="MRCA01000001">
    <property type="protein sequence ID" value="OKH16535.1"/>
    <property type="molecule type" value="Genomic_DNA"/>
</dbReference>
<dbReference type="Proteomes" id="UP000186391">
    <property type="component" value="Unassembled WGS sequence"/>
</dbReference>
<keyword evidence="3 6" id="KW-0812">Transmembrane</keyword>
<evidence type="ECO:0000256" key="5">
    <source>
        <dbReference type="ARBA" id="ARBA00023136"/>
    </source>
</evidence>
<dbReference type="InterPro" id="IPR012809">
    <property type="entry name" value="ECF_CbiQ"/>
</dbReference>
<dbReference type="GO" id="GO:0043190">
    <property type="term" value="C:ATP-binding cassette (ABC) transporter complex"/>
    <property type="evidence" value="ECO:0007669"/>
    <property type="project" value="InterPro"/>
</dbReference>
<accession>A0A1U7H5I0</accession>
<keyword evidence="5 6" id="KW-0472">Membrane</keyword>
<evidence type="ECO:0000256" key="6">
    <source>
        <dbReference type="SAM" id="Phobius"/>
    </source>
</evidence>
<dbReference type="InterPro" id="IPR052770">
    <property type="entry name" value="Cobalt_transport_CbiQ"/>
</dbReference>
<evidence type="ECO:0000256" key="3">
    <source>
        <dbReference type="ARBA" id="ARBA00022692"/>
    </source>
</evidence>